<gene>
    <name evidence="5" type="ORF">SAMN04488241_111128</name>
</gene>
<evidence type="ECO:0000313" key="5">
    <source>
        <dbReference type="EMBL" id="SFP93810.1"/>
    </source>
</evidence>
<dbReference type="AlphaFoldDB" id="A0A1I5UEU1"/>
<reference evidence="5 6" key="1">
    <citation type="submission" date="2016-10" db="EMBL/GenBank/DDBJ databases">
        <authorList>
            <person name="de Groot N.N."/>
        </authorList>
    </citation>
    <scope>NUCLEOTIDE SEQUENCE [LARGE SCALE GENOMIC DNA]</scope>
    <source>
        <strain evidence="5 6">CGMCC 1.9113</strain>
    </source>
</reference>
<feature type="domain" description="HTH araC/xylS-type" evidence="4">
    <location>
        <begin position="228"/>
        <end position="328"/>
    </location>
</feature>
<dbReference type="Proteomes" id="UP000199586">
    <property type="component" value="Unassembled WGS sequence"/>
</dbReference>
<accession>A0A1I5UEU1</accession>
<evidence type="ECO:0000259" key="4">
    <source>
        <dbReference type="PROSITE" id="PS01124"/>
    </source>
</evidence>
<dbReference type="InterPro" id="IPR011051">
    <property type="entry name" value="RmlC_Cupin_sf"/>
</dbReference>
<dbReference type="InterPro" id="IPR050204">
    <property type="entry name" value="AraC_XylS_family_regulators"/>
</dbReference>
<keyword evidence="6" id="KW-1185">Reference proteome</keyword>
<keyword evidence="2" id="KW-0238">DNA-binding</keyword>
<dbReference type="SUPFAM" id="SSF51182">
    <property type="entry name" value="RmlC-like cupins"/>
    <property type="match status" value="1"/>
</dbReference>
<protein>
    <submittedName>
        <fullName evidence="5">Transcriptional regulator, AraC family</fullName>
    </submittedName>
</protein>
<dbReference type="EMBL" id="FOXP01000011">
    <property type="protein sequence ID" value="SFP93810.1"/>
    <property type="molecule type" value="Genomic_DNA"/>
</dbReference>
<dbReference type="InterPro" id="IPR014710">
    <property type="entry name" value="RmlC-like_jellyroll"/>
</dbReference>
<dbReference type="RefSeq" id="WP_177200220.1">
    <property type="nucleotide sequence ID" value="NZ_FOXP01000011.1"/>
</dbReference>
<dbReference type="Gene3D" id="1.10.10.60">
    <property type="entry name" value="Homeodomain-like"/>
    <property type="match status" value="1"/>
</dbReference>
<keyword evidence="1" id="KW-0805">Transcription regulation</keyword>
<dbReference type="PROSITE" id="PS01124">
    <property type="entry name" value="HTH_ARAC_FAMILY_2"/>
    <property type="match status" value="1"/>
</dbReference>
<dbReference type="InterPro" id="IPR018060">
    <property type="entry name" value="HTH_AraC"/>
</dbReference>
<dbReference type="PANTHER" id="PTHR46796:SF6">
    <property type="entry name" value="ARAC SUBFAMILY"/>
    <property type="match status" value="1"/>
</dbReference>
<dbReference type="GO" id="GO:0003700">
    <property type="term" value="F:DNA-binding transcription factor activity"/>
    <property type="evidence" value="ECO:0007669"/>
    <property type="project" value="InterPro"/>
</dbReference>
<dbReference type="CDD" id="cd02209">
    <property type="entry name" value="cupin_XRE_C"/>
    <property type="match status" value="1"/>
</dbReference>
<dbReference type="PANTHER" id="PTHR46796">
    <property type="entry name" value="HTH-TYPE TRANSCRIPTIONAL ACTIVATOR RHAS-RELATED"/>
    <property type="match status" value="1"/>
</dbReference>
<evidence type="ECO:0000256" key="2">
    <source>
        <dbReference type="ARBA" id="ARBA00023125"/>
    </source>
</evidence>
<dbReference type="Pfam" id="PF12833">
    <property type="entry name" value="HTH_18"/>
    <property type="match status" value="1"/>
</dbReference>
<name>A0A1I5UEU1_9SPHN</name>
<proteinExistence type="predicted"/>
<dbReference type="GO" id="GO:0043565">
    <property type="term" value="F:sequence-specific DNA binding"/>
    <property type="evidence" value="ECO:0007669"/>
    <property type="project" value="InterPro"/>
</dbReference>
<dbReference type="SMART" id="SM00342">
    <property type="entry name" value="HTH_ARAC"/>
    <property type="match status" value="1"/>
</dbReference>
<evidence type="ECO:0000256" key="1">
    <source>
        <dbReference type="ARBA" id="ARBA00023015"/>
    </source>
</evidence>
<dbReference type="Gene3D" id="2.60.120.10">
    <property type="entry name" value="Jelly Rolls"/>
    <property type="match status" value="1"/>
</dbReference>
<keyword evidence="3" id="KW-0804">Transcription</keyword>
<organism evidence="5 6">
    <name type="scientific">Sphingomonas rubra</name>
    <dbReference type="NCBI Taxonomy" id="634430"/>
    <lineage>
        <taxon>Bacteria</taxon>
        <taxon>Pseudomonadati</taxon>
        <taxon>Pseudomonadota</taxon>
        <taxon>Alphaproteobacteria</taxon>
        <taxon>Sphingomonadales</taxon>
        <taxon>Sphingomonadaceae</taxon>
        <taxon>Sphingomonas</taxon>
    </lineage>
</organism>
<dbReference type="STRING" id="634430.SAMN04488241_111128"/>
<evidence type="ECO:0000313" key="6">
    <source>
        <dbReference type="Proteomes" id="UP000199586"/>
    </source>
</evidence>
<evidence type="ECO:0000256" key="3">
    <source>
        <dbReference type="ARBA" id="ARBA00023163"/>
    </source>
</evidence>
<sequence length="329" mass="35085">MQGGDGAAQDKSVPTLAGEAFEAAEVDSIKAPPGVEDYLENAFLYRRIPPVSFNGEPVDTTMRWFAGSSAAFLHAISRNPGMTGRRKEDDDADSMDGLLACLVTHGRMEVETDGKLLCLQEGDAFTLDTAVPHIMRNYPGHVVAIFVPRSAVAAAVDAARLEGVAGRVFTGSELADLFALQVRYMVDALGEVSARAFDVALTNTADVALAMIRQSEPNAADAKSNLVARVKTLIDAAGTNPELNTGKIASMLNVSRSGLYEAFASQGLTVAAYLRDHRLRQFLQSLRGTPDASIQELALKAGFGGDASDFTKLFRRVYGISPSDIAPRS</sequence>